<evidence type="ECO:0000256" key="11">
    <source>
        <dbReference type="ARBA" id="ARBA00023201"/>
    </source>
</evidence>
<keyword evidence="7" id="KW-0915">Sodium</keyword>
<evidence type="ECO:0000256" key="1">
    <source>
        <dbReference type="ARBA" id="ARBA00004141"/>
    </source>
</evidence>
<evidence type="ECO:0000256" key="6">
    <source>
        <dbReference type="ARBA" id="ARBA00022989"/>
    </source>
</evidence>
<evidence type="ECO:0000256" key="12">
    <source>
        <dbReference type="ARBA" id="ARBA00023303"/>
    </source>
</evidence>
<evidence type="ECO:0000313" key="16">
    <source>
        <dbReference type="Proteomes" id="UP000887565"/>
    </source>
</evidence>
<evidence type="ECO:0000256" key="15">
    <source>
        <dbReference type="SAM" id="Phobius"/>
    </source>
</evidence>
<keyword evidence="9 15" id="KW-0472">Membrane</keyword>
<dbReference type="Pfam" id="PF00858">
    <property type="entry name" value="ASC"/>
    <property type="match status" value="2"/>
</dbReference>
<keyword evidence="12 13" id="KW-0407">Ion channel</keyword>
<keyword evidence="8 13" id="KW-0406">Ion transport</keyword>
<dbReference type="WBParaSite" id="nRc.2.0.1.t45760-RA">
    <property type="protein sequence ID" value="nRc.2.0.1.t45760-RA"/>
    <property type="gene ID" value="nRc.2.0.1.g45760"/>
</dbReference>
<feature type="transmembrane region" description="Helical" evidence="15">
    <location>
        <begin position="90"/>
        <end position="110"/>
    </location>
</feature>
<proteinExistence type="inferred from homology"/>
<evidence type="ECO:0000256" key="14">
    <source>
        <dbReference type="SAM" id="MobiDB-lite"/>
    </source>
</evidence>
<evidence type="ECO:0000256" key="7">
    <source>
        <dbReference type="ARBA" id="ARBA00023053"/>
    </source>
</evidence>
<protein>
    <submittedName>
        <fullName evidence="17">Uncharacterized protein</fullName>
    </submittedName>
</protein>
<dbReference type="Proteomes" id="UP000887565">
    <property type="component" value="Unplaced"/>
</dbReference>
<evidence type="ECO:0000256" key="8">
    <source>
        <dbReference type="ARBA" id="ARBA00023065"/>
    </source>
</evidence>
<keyword evidence="3 13" id="KW-0813">Transport</keyword>
<keyword evidence="16" id="KW-1185">Reference proteome</keyword>
<feature type="region of interest" description="Disordered" evidence="14">
    <location>
        <begin position="24"/>
        <end position="45"/>
    </location>
</feature>
<dbReference type="Gene3D" id="1.10.287.770">
    <property type="entry name" value="YojJ-like"/>
    <property type="match status" value="1"/>
</dbReference>
<evidence type="ECO:0000256" key="5">
    <source>
        <dbReference type="ARBA" id="ARBA00022692"/>
    </source>
</evidence>
<dbReference type="GO" id="GO:0005272">
    <property type="term" value="F:sodium channel activity"/>
    <property type="evidence" value="ECO:0007669"/>
    <property type="project" value="UniProtKB-KW"/>
</dbReference>
<evidence type="ECO:0000256" key="3">
    <source>
        <dbReference type="ARBA" id="ARBA00022448"/>
    </source>
</evidence>
<comment type="subcellular location">
    <subcellularLocation>
        <location evidence="1">Membrane</location>
        <topology evidence="1">Multi-pass membrane protein</topology>
    </subcellularLocation>
</comment>
<reference evidence="17" key="1">
    <citation type="submission" date="2022-11" db="UniProtKB">
        <authorList>
            <consortium name="WormBaseParasite"/>
        </authorList>
    </citation>
    <scope>IDENTIFICATION</scope>
</reference>
<evidence type="ECO:0000256" key="9">
    <source>
        <dbReference type="ARBA" id="ARBA00023136"/>
    </source>
</evidence>
<organism evidence="16 17">
    <name type="scientific">Romanomermis culicivorax</name>
    <name type="common">Nematode worm</name>
    <dbReference type="NCBI Taxonomy" id="13658"/>
    <lineage>
        <taxon>Eukaryota</taxon>
        <taxon>Metazoa</taxon>
        <taxon>Ecdysozoa</taxon>
        <taxon>Nematoda</taxon>
        <taxon>Enoplea</taxon>
        <taxon>Dorylaimia</taxon>
        <taxon>Mermithida</taxon>
        <taxon>Mermithoidea</taxon>
        <taxon>Mermithidae</taxon>
        <taxon>Romanomermis</taxon>
    </lineage>
</organism>
<dbReference type="AlphaFoldDB" id="A0A915L3T7"/>
<evidence type="ECO:0000256" key="4">
    <source>
        <dbReference type="ARBA" id="ARBA00022461"/>
    </source>
</evidence>
<evidence type="ECO:0000256" key="2">
    <source>
        <dbReference type="ARBA" id="ARBA00007193"/>
    </source>
</evidence>
<name>A0A915L3T7_ROMCU</name>
<comment type="similarity">
    <text evidence="2 13">Belongs to the amiloride-sensitive sodium channel (TC 1.A.6) family.</text>
</comment>
<dbReference type="GO" id="GO:0016020">
    <property type="term" value="C:membrane"/>
    <property type="evidence" value="ECO:0007669"/>
    <property type="project" value="UniProtKB-SubCell"/>
</dbReference>
<feature type="transmembrane region" description="Helical" evidence="15">
    <location>
        <begin position="510"/>
        <end position="537"/>
    </location>
</feature>
<evidence type="ECO:0000313" key="17">
    <source>
        <dbReference type="WBParaSite" id="nRc.2.0.1.t45760-RA"/>
    </source>
</evidence>
<keyword evidence="11 13" id="KW-0739">Sodium transport</keyword>
<accession>A0A915L3T7</accession>
<sequence>MHSHNQGRPSKTLSSLDVSLNAHEDKQGDGQQNFHQRPPKTQSERGTVFDLISMGPVCLRIHKNVRNFANDGTVHGFYEIYASKSLSAKLFWLIILVTSFGTSFYQAMVVSKRFISKDNAATVISILGAKVSDDQIYPPVAICYCHWTSWVNYSRVLEYGLDKQTFLYSMSFISDVVALQPFKIDYARTAFLKVIAENNFSTITSYYRAIARDSPISVSGRQSELKSRYLTNQAITSYMTLRDVGMREFQMCHEYPSEAMKRLIEPEVTKVISFSIKATSYPMIDPKMIGDLEYNFYAARFLRENTFYWILNDSHSLDFTNFTVPMLLFPNSYDVQHFETMVDVLELDYFAMTATVHKTKAKDTGCIENAKIVEKNRSCEKRYPSLDDNGCVDVATLAVVDRDFVKYACRREILPLGRVPANHEFEYAFFSAQVTDIDEKTTRDEKRSKCLSQCKSYQPCERWRYKYTLDKAMIPEYSSRMSSVRTYEIFFKYLSASDILVIEKVRRKNWYLYIGNVGGIFGIWTGASMITFVQVVYFCTVHERAVHDE</sequence>
<evidence type="ECO:0000256" key="10">
    <source>
        <dbReference type="ARBA" id="ARBA00023180"/>
    </source>
</evidence>
<keyword evidence="10" id="KW-0325">Glycoprotein</keyword>
<dbReference type="InterPro" id="IPR001873">
    <property type="entry name" value="ENaC"/>
</dbReference>
<keyword evidence="5 13" id="KW-0812">Transmembrane</keyword>
<keyword evidence="6 15" id="KW-1133">Transmembrane helix</keyword>
<evidence type="ECO:0000256" key="13">
    <source>
        <dbReference type="RuleBase" id="RU000679"/>
    </source>
</evidence>
<feature type="compositionally biased region" description="Polar residues" evidence="14">
    <location>
        <begin position="29"/>
        <end position="45"/>
    </location>
</feature>
<keyword evidence="4 13" id="KW-0894">Sodium channel</keyword>